<dbReference type="Proteomes" id="UP001054837">
    <property type="component" value="Unassembled WGS sequence"/>
</dbReference>
<evidence type="ECO:0000256" key="1">
    <source>
        <dbReference type="SAM" id="MobiDB-lite"/>
    </source>
</evidence>
<name>A0AAV4WGW6_9ARAC</name>
<keyword evidence="2" id="KW-1133">Transmembrane helix</keyword>
<keyword evidence="4" id="KW-1185">Reference proteome</keyword>
<evidence type="ECO:0000313" key="3">
    <source>
        <dbReference type="EMBL" id="GIY81997.1"/>
    </source>
</evidence>
<proteinExistence type="predicted"/>
<comment type="caution">
    <text evidence="3">The sequence shown here is derived from an EMBL/GenBank/DDBJ whole genome shotgun (WGS) entry which is preliminary data.</text>
</comment>
<protein>
    <submittedName>
        <fullName evidence="3">Uncharacterized protein</fullName>
    </submittedName>
</protein>
<reference evidence="3 4" key="1">
    <citation type="submission" date="2021-06" db="EMBL/GenBank/DDBJ databases">
        <title>Caerostris darwini draft genome.</title>
        <authorList>
            <person name="Kono N."/>
            <person name="Arakawa K."/>
        </authorList>
    </citation>
    <scope>NUCLEOTIDE SEQUENCE [LARGE SCALE GENOMIC DNA]</scope>
</reference>
<evidence type="ECO:0000256" key="2">
    <source>
        <dbReference type="SAM" id="Phobius"/>
    </source>
</evidence>
<evidence type="ECO:0000313" key="4">
    <source>
        <dbReference type="Proteomes" id="UP001054837"/>
    </source>
</evidence>
<sequence>MLKDHNQNSSTKVVNARLFLAKMLAFNSPVMKMTLLRRNVDWRAYLRNQDHVVWVLLFLRFSFLSLRLILLVRGYLGHFAIVFYRLCRDRHGVIKLLKVKHTARTYSDDFRGSNLQIGGHTSGGSSTDPQGDSESDANSIAHWKSNNETIPSGPNHSPLDLARASDPSLTKIVPTIPGMIWIIPLPDYSSITMVTETESRTAKCHQEHVTYCDGCVSPPYLMIKGLFSVE</sequence>
<feature type="compositionally biased region" description="Polar residues" evidence="1">
    <location>
        <begin position="123"/>
        <end position="138"/>
    </location>
</feature>
<keyword evidence="2" id="KW-0472">Membrane</keyword>
<feature type="transmembrane region" description="Helical" evidence="2">
    <location>
        <begin position="52"/>
        <end position="76"/>
    </location>
</feature>
<organism evidence="3 4">
    <name type="scientific">Caerostris darwini</name>
    <dbReference type="NCBI Taxonomy" id="1538125"/>
    <lineage>
        <taxon>Eukaryota</taxon>
        <taxon>Metazoa</taxon>
        <taxon>Ecdysozoa</taxon>
        <taxon>Arthropoda</taxon>
        <taxon>Chelicerata</taxon>
        <taxon>Arachnida</taxon>
        <taxon>Araneae</taxon>
        <taxon>Araneomorphae</taxon>
        <taxon>Entelegynae</taxon>
        <taxon>Araneoidea</taxon>
        <taxon>Araneidae</taxon>
        <taxon>Caerostris</taxon>
    </lineage>
</organism>
<keyword evidence="2" id="KW-0812">Transmembrane</keyword>
<dbReference type="EMBL" id="BPLQ01014670">
    <property type="protein sequence ID" value="GIY81997.1"/>
    <property type="molecule type" value="Genomic_DNA"/>
</dbReference>
<accession>A0AAV4WGW6</accession>
<dbReference type="AlphaFoldDB" id="A0AAV4WGW6"/>
<gene>
    <name evidence="3" type="ORF">CDAR_43981</name>
</gene>
<feature type="region of interest" description="Disordered" evidence="1">
    <location>
        <begin position="116"/>
        <end position="138"/>
    </location>
</feature>